<proteinExistence type="predicted"/>
<keyword evidence="2" id="KW-1185">Reference proteome</keyword>
<dbReference type="RefSeq" id="WP_317015234.1">
    <property type="nucleotide sequence ID" value="NZ_CP136511.1"/>
</dbReference>
<sequence length="76" mass="8193">MQARKRISPCSECVNHGDRPLVRDLLNDVTSEGLPIAGRERVRGAGMNYTIGSIVLGFVYSNATLNDAIVSAYVAI</sequence>
<gene>
    <name evidence="1" type="ORF">RW095_06505</name>
</gene>
<reference evidence="1 2" key="1">
    <citation type="submission" date="2023-10" db="EMBL/GenBank/DDBJ databases">
        <title>Surface-active antibiotics is a multifunctional adaptation for post-fire microbes.</title>
        <authorList>
            <person name="Liu M.D."/>
            <person name="Du Y."/>
            <person name="Koupaei S.K."/>
            <person name="Kim N.R."/>
            <person name="Zhang W."/>
            <person name="Traxler M.F."/>
        </authorList>
    </citation>
    <scope>NUCLEOTIDE SEQUENCE [LARGE SCALE GENOMIC DNA]</scope>
    <source>
        <strain evidence="1 2">F3</strain>
    </source>
</reference>
<evidence type="ECO:0000313" key="1">
    <source>
        <dbReference type="EMBL" id="WOD13632.1"/>
    </source>
</evidence>
<organism evidence="1 2">
    <name type="scientific">Paraburkholderia kirstenboschensis</name>
    <dbReference type="NCBI Taxonomy" id="1245436"/>
    <lineage>
        <taxon>Bacteria</taxon>
        <taxon>Pseudomonadati</taxon>
        <taxon>Pseudomonadota</taxon>
        <taxon>Betaproteobacteria</taxon>
        <taxon>Burkholderiales</taxon>
        <taxon>Burkholderiaceae</taxon>
        <taxon>Paraburkholderia</taxon>
    </lineage>
</organism>
<accession>A0ABZ0E8S1</accession>
<evidence type="ECO:0000313" key="2">
    <source>
        <dbReference type="Proteomes" id="UP001302652"/>
    </source>
</evidence>
<dbReference type="EMBL" id="CP136511">
    <property type="protein sequence ID" value="WOD13632.1"/>
    <property type="molecule type" value="Genomic_DNA"/>
</dbReference>
<name>A0ABZ0E8S1_9BURK</name>
<dbReference type="Proteomes" id="UP001302652">
    <property type="component" value="Chromosome 3"/>
</dbReference>
<protein>
    <submittedName>
        <fullName evidence="1">Uncharacterized protein</fullName>
    </submittedName>
</protein>